<comment type="caution">
    <text evidence="11">The sequence shown here is derived from an EMBL/GenBank/DDBJ whole genome shotgun (WGS) entry which is preliminary data.</text>
</comment>
<evidence type="ECO:0000256" key="5">
    <source>
        <dbReference type="PIRSR" id="PIRSR615500-1"/>
    </source>
</evidence>
<dbReference type="InterPro" id="IPR015500">
    <property type="entry name" value="Peptidase_S8_subtilisin-rel"/>
</dbReference>
<evidence type="ECO:0000256" key="7">
    <source>
        <dbReference type="RuleBase" id="RU003355"/>
    </source>
</evidence>
<dbReference type="Pfam" id="PF00082">
    <property type="entry name" value="Peptidase_S8"/>
    <property type="match status" value="1"/>
</dbReference>
<dbReference type="Proteomes" id="UP000553957">
    <property type="component" value="Unassembled WGS sequence"/>
</dbReference>
<dbReference type="PANTHER" id="PTHR43806">
    <property type="entry name" value="PEPTIDASE S8"/>
    <property type="match status" value="1"/>
</dbReference>
<dbReference type="InterPro" id="IPR050131">
    <property type="entry name" value="Peptidase_S8_subtilisin-like"/>
</dbReference>
<evidence type="ECO:0000259" key="9">
    <source>
        <dbReference type="Pfam" id="PF00082"/>
    </source>
</evidence>
<reference evidence="10 13" key="2">
    <citation type="submission" date="2020-08" db="EMBL/GenBank/DDBJ databases">
        <title>Sequencing the genomes of 1000 actinobacteria strains.</title>
        <authorList>
            <person name="Klenk H.-P."/>
        </authorList>
    </citation>
    <scope>NUCLEOTIDE SEQUENCE [LARGE SCALE GENOMIC DNA]</scope>
    <source>
        <strain evidence="10 13">DSM 15626</strain>
    </source>
</reference>
<dbReference type="GO" id="GO:0004252">
    <property type="term" value="F:serine-type endopeptidase activity"/>
    <property type="evidence" value="ECO:0007669"/>
    <property type="project" value="UniProtKB-UniRule"/>
</dbReference>
<accession>A0A7Y4L9J0</accession>
<dbReference type="EMBL" id="JABJRC010000016">
    <property type="protein sequence ID" value="NOL45762.1"/>
    <property type="molecule type" value="Genomic_DNA"/>
</dbReference>
<keyword evidence="3 6" id="KW-0378">Hydrolase</keyword>
<dbReference type="InterPro" id="IPR023828">
    <property type="entry name" value="Peptidase_S8_Ser-AS"/>
</dbReference>
<evidence type="ECO:0000256" key="1">
    <source>
        <dbReference type="ARBA" id="ARBA00011073"/>
    </source>
</evidence>
<dbReference type="PRINTS" id="PR00723">
    <property type="entry name" value="SUBTILISIN"/>
</dbReference>
<proteinExistence type="inferred from homology"/>
<dbReference type="InterPro" id="IPR000209">
    <property type="entry name" value="Peptidase_S8/S53_dom"/>
</dbReference>
<evidence type="ECO:0000256" key="3">
    <source>
        <dbReference type="ARBA" id="ARBA00022801"/>
    </source>
</evidence>
<sequence>MRTIARSRPAALAAVASIVALALGVPAEATPVPSPPGPAPKPQVRQVTLLTGDRVTLRDGDRGPAMIDAGAGREQISFDTYRAANRLYVVPSDVRDDVARGRLDRRLFDVTGLIAAGYDDRASTSIPVIVTYAATARKRSAIPGAKVTRQLPIVNGAAMSVGKSANFLSGTSGVDKVWLDGKRQPTLDVSVPRIGTPAAWQAGYTGKGVKVAVLDSGIDATHPDLTTRVVAAKNFTAEADGDRIGHGTHVASTIAGTGAASGGKYKGVAPDAELYDGKVCTELDCPESAILAGMEWAATEVRAKVVNLSLGGDDTPELDPLEAAVNRLTAETGTLFVIAAGNSGPEDRTVSSPGSADAALTVGSVGRANDALSLFSGRGPRVGDGAVKPDLTAPGQSIVAAKAKDSNIGTPVGEHYLTLSGTSMATPHTAGAAALLGQQHPEWKAGELKGALMGSAKPASDQTAFQQGAGRVDVAKAIEQTVVSDPGNLSFGKALWPHDDDVPVTKELTYRNLGNQPVTLALTADLKAPDGSPAPADALTLSATTLTVPAGGQASVRATSNTKHNGPDGFYSGRVTATSAGVSVTTAVGVEREDEHYTLTLKGIGPDGKPAPPSGVVYGVADDQLTFYGTGQPEVQLRLRKGEYMVDNRLAVAGSKYWTSHPNLQVTADTTLVLDARKAKQVEITIPRADASLAVAAIGYTRTLDPGSAFDSYAVLPELNSFYTLQLGPGVADDSLRSLVTTQWAKRNSAGQFDNSPYLYAQAAQIAGRFPTGYVRKLRAQDFAVLRQQLNAVGKQQTWRAVVALVPGTLALWTTALRYDQPSKSTVMVEAKDASWYTNVVEPTDPSGDPGGHPDDYTTWLNGPIRKYEAGRTYHERYNAAVFGTASNHSFRNDDWLAVYAHGFVDADGNHGETVLESQSSKLFRNNELVGENDRWGFVGAVDLPAEKSEYRFETTQTRTSAAGLSTRTDLRWTFTSAETTTETRIPLLGIGYRAPVGADNIADRTPTTALPVILAGDKDPDTGVPLPLPTIKSIEVEVSGDDGASWKPTTVSAAGPGAYRAVFATPAGARAVSLKTKVVDTEGRVTEQTTIKAYPLR</sequence>
<dbReference type="Proteomes" id="UP000534306">
    <property type="component" value="Unassembled WGS sequence"/>
</dbReference>
<dbReference type="RefSeq" id="WP_171679058.1">
    <property type="nucleotide sequence ID" value="NZ_BAAAGT010000023.1"/>
</dbReference>
<dbReference type="PROSITE" id="PS00136">
    <property type="entry name" value="SUBTILASE_ASP"/>
    <property type="match status" value="1"/>
</dbReference>
<dbReference type="PROSITE" id="PS51892">
    <property type="entry name" value="SUBTILASE"/>
    <property type="match status" value="1"/>
</dbReference>
<evidence type="ECO:0000256" key="2">
    <source>
        <dbReference type="ARBA" id="ARBA00022670"/>
    </source>
</evidence>
<evidence type="ECO:0000313" key="11">
    <source>
        <dbReference type="EMBL" id="NOL45762.1"/>
    </source>
</evidence>
<feature type="domain" description="Peptidase S8/S53" evidence="9">
    <location>
        <begin position="206"/>
        <end position="470"/>
    </location>
</feature>
<dbReference type="GO" id="GO:0006508">
    <property type="term" value="P:proteolysis"/>
    <property type="evidence" value="ECO:0007669"/>
    <property type="project" value="UniProtKB-KW"/>
</dbReference>
<keyword evidence="4 6" id="KW-0720">Serine protease</keyword>
<dbReference type="InterPro" id="IPR023827">
    <property type="entry name" value="Peptidase_S8_Asp-AS"/>
</dbReference>
<evidence type="ECO:0000256" key="4">
    <source>
        <dbReference type="ARBA" id="ARBA00022825"/>
    </source>
</evidence>
<keyword evidence="2 6" id="KW-0645">Protease</keyword>
<dbReference type="AlphaFoldDB" id="A0A7Y4L9J0"/>
<name>A0A7Y4L9J0_9ACTN</name>
<protein>
    <submittedName>
        <fullName evidence="11">S8 family serine peptidase</fullName>
    </submittedName>
    <submittedName>
        <fullName evidence="10">Subtilisin family serine protease</fullName>
    </submittedName>
</protein>
<keyword evidence="8" id="KW-0732">Signal</keyword>
<feature type="active site" description="Charge relay system" evidence="5 6">
    <location>
        <position position="215"/>
    </location>
</feature>
<dbReference type="SUPFAM" id="SSF52743">
    <property type="entry name" value="Subtilisin-like"/>
    <property type="match status" value="1"/>
</dbReference>
<organism evidence="11 12">
    <name type="scientific">Kribbella sandramycini</name>
    <dbReference type="NCBI Taxonomy" id="60450"/>
    <lineage>
        <taxon>Bacteria</taxon>
        <taxon>Bacillati</taxon>
        <taxon>Actinomycetota</taxon>
        <taxon>Actinomycetes</taxon>
        <taxon>Propionibacteriales</taxon>
        <taxon>Kribbellaceae</taxon>
        <taxon>Kribbella</taxon>
    </lineage>
</organism>
<dbReference type="PROSITE" id="PS00138">
    <property type="entry name" value="SUBTILASE_SER"/>
    <property type="match status" value="1"/>
</dbReference>
<evidence type="ECO:0000313" key="12">
    <source>
        <dbReference type="Proteomes" id="UP000534306"/>
    </source>
</evidence>
<dbReference type="Gene3D" id="3.40.50.200">
    <property type="entry name" value="Peptidase S8/S53 domain"/>
    <property type="match status" value="1"/>
</dbReference>
<evidence type="ECO:0000313" key="10">
    <source>
        <dbReference type="EMBL" id="MBB6567225.1"/>
    </source>
</evidence>
<evidence type="ECO:0000313" key="13">
    <source>
        <dbReference type="Proteomes" id="UP000553957"/>
    </source>
</evidence>
<feature type="active site" description="Charge relay system" evidence="5 6">
    <location>
        <position position="246"/>
    </location>
</feature>
<keyword evidence="12" id="KW-1185">Reference proteome</keyword>
<dbReference type="InterPro" id="IPR022398">
    <property type="entry name" value="Peptidase_S8_His-AS"/>
</dbReference>
<feature type="active site" description="Charge relay system" evidence="5 6">
    <location>
        <position position="423"/>
    </location>
</feature>
<dbReference type="PROSITE" id="PS00137">
    <property type="entry name" value="SUBTILASE_HIS"/>
    <property type="match status" value="1"/>
</dbReference>
<dbReference type="InterPro" id="IPR036852">
    <property type="entry name" value="Peptidase_S8/S53_dom_sf"/>
</dbReference>
<feature type="chain" id="PRO_5038315471" evidence="8">
    <location>
        <begin position="23"/>
        <end position="1098"/>
    </location>
</feature>
<gene>
    <name evidence="10" type="ORF">HNR71_002862</name>
    <name evidence="11" type="ORF">HPO96_36510</name>
</gene>
<dbReference type="PANTHER" id="PTHR43806:SF65">
    <property type="entry name" value="SERINE PROTEASE APRX"/>
    <property type="match status" value="1"/>
</dbReference>
<comment type="similarity">
    <text evidence="1 6 7">Belongs to the peptidase S8 family.</text>
</comment>
<dbReference type="EMBL" id="JACHKF010000001">
    <property type="protein sequence ID" value="MBB6567225.1"/>
    <property type="molecule type" value="Genomic_DNA"/>
</dbReference>
<evidence type="ECO:0000256" key="6">
    <source>
        <dbReference type="PROSITE-ProRule" id="PRU01240"/>
    </source>
</evidence>
<reference evidence="11 12" key="1">
    <citation type="submission" date="2020-05" db="EMBL/GenBank/DDBJ databases">
        <title>Genome sequence of Kribbella sandramycini ATCC 39419.</title>
        <authorList>
            <person name="Maclea K.S."/>
            <person name="Fair J.L."/>
        </authorList>
    </citation>
    <scope>NUCLEOTIDE SEQUENCE [LARGE SCALE GENOMIC DNA]</scope>
    <source>
        <strain evidence="11 12">ATCC 39419</strain>
    </source>
</reference>
<feature type="signal peptide" evidence="8">
    <location>
        <begin position="1"/>
        <end position="22"/>
    </location>
</feature>
<evidence type="ECO:0000256" key="8">
    <source>
        <dbReference type="SAM" id="SignalP"/>
    </source>
</evidence>